<keyword evidence="2" id="KW-0479">Metal-binding</keyword>
<dbReference type="AlphaFoldDB" id="A0AAD4X353"/>
<dbReference type="PROSITE" id="PS51795">
    <property type="entry name" value="ZF_FLZ"/>
    <property type="match status" value="1"/>
</dbReference>
<dbReference type="PANTHER" id="PTHR47847">
    <property type="entry name" value="FCS-LIKE ZINC FINGER 17"/>
    <property type="match status" value="1"/>
</dbReference>
<dbReference type="InterPro" id="IPR044181">
    <property type="entry name" value="FLZ17/18"/>
</dbReference>
<evidence type="ECO:0000313" key="5">
    <source>
        <dbReference type="EMBL" id="KAI3833544.1"/>
    </source>
</evidence>
<evidence type="ECO:0000256" key="2">
    <source>
        <dbReference type="ARBA" id="ARBA00022723"/>
    </source>
</evidence>
<evidence type="ECO:0000313" key="6">
    <source>
        <dbReference type="Proteomes" id="UP001202328"/>
    </source>
</evidence>
<dbReference type="InterPro" id="IPR007650">
    <property type="entry name" value="Zf-FLZ_dom"/>
</dbReference>
<proteinExistence type="inferred from homology"/>
<gene>
    <name evidence="5" type="ORF">MKW98_024543</name>
</gene>
<dbReference type="EMBL" id="JAJJMB010017954">
    <property type="protein sequence ID" value="KAI3833544.1"/>
    <property type="molecule type" value="Genomic_DNA"/>
</dbReference>
<dbReference type="PANTHER" id="PTHR47847:SF2">
    <property type="entry name" value="FCS-LIKE ZINC FINGER 17-RELATED"/>
    <property type="match status" value="1"/>
</dbReference>
<protein>
    <recommendedName>
        <fullName evidence="4">FLZ-type domain-containing protein</fullName>
    </recommendedName>
</protein>
<organism evidence="5 6">
    <name type="scientific">Papaver atlanticum</name>
    <dbReference type="NCBI Taxonomy" id="357466"/>
    <lineage>
        <taxon>Eukaryota</taxon>
        <taxon>Viridiplantae</taxon>
        <taxon>Streptophyta</taxon>
        <taxon>Embryophyta</taxon>
        <taxon>Tracheophyta</taxon>
        <taxon>Spermatophyta</taxon>
        <taxon>Magnoliopsida</taxon>
        <taxon>Ranunculales</taxon>
        <taxon>Papaveraceae</taxon>
        <taxon>Papaveroideae</taxon>
        <taxon>Papaver</taxon>
    </lineage>
</organism>
<sequence length="156" mass="17457">MDDDQDFNYKKPADNCKQTMRNSLISNEASSSTSNSSVGLRILINNHSTSPQESKNTILVKHTFKLSVLASTYSQESCSLKACGLCKKKLSPQKNVYMYMGDQGFCSEACRSRQIVKDEIREIEASTKRILSSSPYCPKNVRILLPSHRNRITAVA</sequence>
<keyword evidence="6" id="KW-1185">Reference proteome</keyword>
<feature type="zinc finger region" description="FLZ-type" evidence="3">
    <location>
        <begin position="78"/>
        <end position="122"/>
    </location>
</feature>
<reference evidence="5" key="1">
    <citation type="submission" date="2022-04" db="EMBL/GenBank/DDBJ databases">
        <title>A functionally conserved STORR gene fusion in Papaver species that diverged 16.8 million years ago.</title>
        <authorList>
            <person name="Catania T."/>
        </authorList>
    </citation>
    <scope>NUCLEOTIDE SEQUENCE</scope>
    <source>
        <strain evidence="5">S-188037</strain>
    </source>
</reference>
<dbReference type="Pfam" id="PF04570">
    <property type="entry name" value="zf-FLZ"/>
    <property type="match status" value="1"/>
</dbReference>
<evidence type="ECO:0000256" key="3">
    <source>
        <dbReference type="PROSITE-ProRule" id="PRU01131"/>
    </source>
</evidence>
<comment type="similarity">
    <text evidence="1">Belongs to the FLZ family.</text>
</comment>
<feature type="domain" description="FLZ-type" evidence="4">
    <location>
        <begin position="78"/>
        <end position="122"/>
    </location>
</feature>
<dbReference type="Proteomes" id="UP001202328">
    <property type="component" value="Unassembled WGS sequence"/>
</dbReference>
<comment type="caution">
    <text evidence="5">The sequence shown here is derived from an EMBL/GenBank/DDBJ whole genome shotgun (WGS) entry which is preliminary data.</text>
</comment>
<evidence type="ECO:0000259" key="4">
    <source>
        <dbReference type="PROSITE" id="PS51795"/>
    </source>
</evidence>
<dbReference type="GO" id="GO:0046872">
    <property type="term" value="F:metal ion binding"/>
    <property type="evidence" value="ECO:0007669"/>
    <property type="project" value="UniProtKB-KW"/>
</dbReference>
<name>A0AAD4X353_9MAGN</name>
<accession>A0AAD4X353</accession>
<evidence type="ECO:0000256" key="1">
    <source>
        <dbReference type="ARBA" id="ARBA00009374"/>
    </source>
</evidence>